<feature type="coiled-coil region" evidence="2">
    <location>
        <begin position="43"/>
        <end position="200"/>
    </location>
</feature>
<evidence type="ECO:0000256" key="1">
    <source>
        <dbReference type="ARBA" id="ARBA00023054"/>
    </source>
</evidence>
<feature type="domain" description="Golgin subfamily A conserved" evidence="3">
    <location>
        <begin position="264"/>
        <end position="478"/>
    </location>
</feature>
<feature type="domain" description="Golgin subfamily A conserved" evidence="3">
    <location>
        <begin position="501"/>
        <end position="597"/>
    </location>
</feature>
<dbReference type="Gene3D" id="1.10.287.1490">
    <property type="match status" value="1"/>
</dbReference>
<accession>A0A8D8R746</accession>
<dbReference type="PANTHER" id="PTHR10881:SF46">
    <property type="entry name" value="GOLGIN SUBFAMILY A MEMBER 2"/>
    <property type="match status" value="1"/>
</dbReference>
<proteinExistence type="predicted"/>
<feature type="coiled-coil region" evidence="2">
    <location>
        <begin position="504"/>
        <end position="587"/>
    </location>
</feature>
<evidence type="ECO:0000313" key="4">
    <source>
        <dbReference type="EMBL" id="CAG6644941.1"/>
    </source>
</evidence>
<name>A0A8D8R746_9HEMI</name>
<protein>
    <submittedName>
        <fullName evidence="4">Golgin subfamily A member 2</fullName>
    </submittedName>
</protein>
<dbReference type="PANTHER" id="PTHR10881">
    <property type="entry name" value="GOLGIN SUBFAMILY A MEMBER-RELATED"/>
    <property type="match status" value="1"/>
</dbReference>
<reference evidence="4" key="1">
    <citation type="submission" date="2021-05" db="EMBL/GenBank/DDBJ databases">
        <authorList>
            <person name="Alioto T."/>
            <person name="Alioto T."/>
            <person name="Gomez Garrido J."/>
        </authorList>
    </citation>
    <scope>NUCLEOTIDE SEQUENCE</scope>
</reference>
<keyword evidence="1 2" id="KW-0175">Coiled coil</keyword>
<feature type="coiled-coil region" evidence="2">
    <location>
        <begin position="353"/>
        <end position="453"/>
    </location>
</feature>
<evidence type="ECO:0000259" key="3">
    <source>
        <dbReference type="Pfam" id="PF15070"/>
    </source>
</evidence>
<dbReference type="GO" id="GO:0000137">
    <property type="term" value="C:Golgi cis cisterna"/>
    <property type="evidence" value="ECO:0007669"/>
    <property type="project" value="TreeGrafter"/>
</dbReference>
<dbReference type="InterPro" id="IPR024858">
    <property type="entry name" value="GOLGA"/>
</dbReference>
<dbReference type="GO" id="GO:0005801">
    <property type="term" value="C:cis-Golgi network"/>
    <property type="evidence" value="ECO:0007669"/>
    <property type="project" value="TreeGrafter"/>
</dbReference>
<dbReference type="GO" id="GO:0007030">
    <property type="term" value="P:Golgi organization"/>
    <property type="evidence" value="ECO:0007669"/>
    <property type="project" value="TreeGrafter"/>
</dbReference>
<dbReference type="EMBL" id="HBUF01134467">
    <property type="protein sequence ID" value="CAG6644941.1"/>
    <property type="molecule type" value="Transcribed_RNA"/>
</dbReference>
<dbReference type="AlphaFoldDB" id="A0A8D8R746"/>
<sequence>MKDSTNSSTVFSSCDNITKLLSSAAESSSEPPCTNSHCEEACLLEMEKRNEELRAMLSNEQERTDQLETQVTQLKTELLSFHSALSDRDKQLASVHQEYQQQVKSQTHTIQILIEEKGQLESRLNSTGDSVEGKNKEIEELKGRLAISKHKSANIERDAGVLQEQMKQTSKQLQDVNAVLTQERKQLEDLAEDKVALTHKLDTKCQELNQLQTLLQERDSQMSLLQLKCQQLNAVGGLQSVGDNMNDMLVLQQERDQLRNNVTELSEHVKILTRERDKTLQYHVQIIESLKAKNEELSNLYGSMQAERSSLAVQCENQIHHIGDLEKQLQSLREYQSQDRTGGSDESALKPLVAEMETKIKDLTLEKQRTETALQAQVLETEMAQERIEQLNREIEKLEADRPDASALLSAMESDKIAASRAVQQNGMLKQQLQELQDALIAMNNTKLELTEQLGQEQLKAQELSDIVAKLQEHSNEPSSNITTQTIAPLGYIDPPSPVDQNALRALEEKFKVTMTELAELSDEKQRLEHLVTQLQLETETIGEYAALYQKQRYLLQQKSREKDEQVKQLSKDQEALKQKLAKLNALVQDFVHNRSEEGVDALRELAGETGDVPTPAPPADSKATQIMALISEIESNSLVEGGVPSSFHPCLVCSGQLITV</sequence>
<organism evidence="4">
    <name type="scientific">Cacopsylla melanoneura</name>
    <dbReference type="NCBI Taxonomy" id="428564"/>
    <lineage>
        <taxon>Eukaryota</taxon>
        <taxon>Metazoa</taxon>
        <taxon>Ecdysozoa</taxon>
        <taxon>Arthropoda</taxon>
        <taxon>Hexapoda</taxon>
        <taxon>Insecta</taxon>
        <taxon>Pterygota</taxon>
        <taxon>Neoptera</taxon>
        <taxon>Paraneoptera</taxon>
        <taxon>Hemiptera</taxon>
        <taxon>Sternorrhyncha</taxon>
        <taxon>Psylloidea</taxon>
        <taxon>Psyllidae</taxon>
        <taxon>Psyllinae</taxon>
        <taxon>Cacopsylla</taxon>
    </lineage>
</organism>
<evidence type="ECO:0000256" key="2">
    <source>
        <dbReference type="SAM" id="Coils"/>
    </source>
</evidence>
<dbReference type="GO" id="GO:0032580">
    <property type="term" value="C:Golgi cisterna membrane"/>
    <property type="evidence" value="ECO:0007669"/>
    <property type="project" value="TreeGrafter"/>
</dbReference>
<dbReference type="EMBL" id="HBUF01134466">
    <property type="protein sequence ID" value="CAG6644940.1"/>
    <property type="molecule type" value="Transcribed_RNA"/>
</dbReference>
<dbReference type="Pfam" id="PF15070">
    <property type="entry name" value="GOLGA2L5"/>
    <property type="match status" value="2"/>
</dbReference>
<dbReference type="InterPro" id="IPR043976">
    <property type="entry name" value="GOLGA_cons_dom"/>
</dbReference>
<feature type="coiled-coil region" evidence="2">
    <location>
        <begin position="248"/>
        <end position="307"/>
    </location>
</feature>